<evidence type="ECO:0000313" key="7">
    <source>
        <dbReference type="EMBL" id="RZS71292.1"/>
    </source>
</evidence>
<dbReference type="InterPro" id="IPR050072">
    <property type="entry name" value="Peptidase_M20A"/>
</dbReference>
<evidence type="ECO:0000256" key="3">
    <source>
        <dbReference type="ARBA" id="ARBA00022801"/>
    </source>
</evidence>
<keyword evidence="8" id="KW-1185">Reference proteome</keyword>
<keyword evidence="2" id="KW-0479">Metal-binding</keyword>
<sequence>MNNHSLQDLQHSAIELLKQLIATPSFSKEEQDTASILKIFLEERGIEAKQFKYNVWAVNKHFDAGKPTLLLNSHHDTVKPNKGYTLDPFTPIAKDGKLFGLGSNDAGGPLVSLLATFLHFYDRNDLKYNLLFAASAEEEISGKEGIEILLPELPPIDCAIVGEPTLMQMAVAERGLMVLDGIAHGRAGHAAREEGENAIYKALRDIEWFSTYRFPKVSELLGPVKTSVTVIETDNKAHNVVPAQCRFVVDVRVNELYTFEEILSVVRENIQSEVTPRSTRLRSTSIALEHPLVQSGIKLGRTYYGSPTTSDKALMPFQALKMGPGDSARSHTADEFINIEEIEKGIALYIDLLNQVL</sequence>
<dbReference type="PANTHER" id="PTHR43808:SF31">
    <property type="entry name" value="N-ACETYL-L-CITRULLINE DEACETYLASE"/>
    <property type="match status" value="1"/>
</dbReference>
<keyword evidence="3" id="KW-0378">Hydrolase</keyword>
<dbReference type="Gene3D" id="3.40.630.10">
    <property type="entry name" value="Zn peptidases"/>
    <property type="match status" value="1"/>
</dbReference>
<dbReference type="CDD" id="cd05651">
    <property type="entry name" value="M20_ArgE_DapE-like"/>
    <property type="match status" value="1"/>
</dbReference>
<dbReference type="InterPro" id="IPR036264">
    <property type="entry name" value="Bact_exopeptidase_dim_dom"/>
</dbReference>
<evidence type="ECO:0000256" key="5">
    <source>
        <dbReference type="ARBA" id="ARBA00023285"/>
    </source>
</evidence>
<dbReference type="PANTHER" id="PTHR43808">
    <property type="entry name" value="ACETYLORNITHINE DEACETYLASE"/>
    <property type="match status" value="1"/>
</dbReference>
<dbReference type="Pfam" id="PF07687">
    <property type="entry name" value="M20_dimer"/>
    <property type="match status" value="1"/>
</dbReference>
<dbReference type="GO" id="GO:0008777">
    <property type="term" value="F:acetylornithine deacetylase activity"/>
    <property type="evidence" value="ECO:0007669"/>
    <property type="project" value="TreeGrafter"/>
</dbReference>
<dbReference type="Proteomes" id="UP000293874">
    <property type="component" value="Unassembled WGS sequence"/>
</dbReference>
<gene>
    <name evidence="7" type="ORF">EV199_3194</name>
</gene>
<evidence type="ECO:0000256" key="4">
    <source>
        <dbReference type="ARBA" id="ARBA00022833"/>
    </source>
</evidence>
<protein>
    <submittedName>
        <fullName evidence="7">Acetylornithine deacetylase</fullName>
    </submittedName>
</protein>
<dbReference type="GO" id="GO:0046872">
    <property type="term" value="F:metal ion binding"/>
    <property type="evidence" value="ECO:0007669"/>
    <property type="project" value="UniProtKB-KW"/>
</dbReference>
<proteinExistence type="predicted"/>
<dbReference type="InterPro" id="IPR002933">
    <property type="entry name" value="Peptidase_M20"/>
</dbReference>
<dbReference type="SUPFAM" id="SSF53187">
    <property type="entry name" value="Zn-dependent exopeptidases"/>
    <property type="match status" value="1"/>
</dbReference>
<evidence type="ECO:0000256" key="2">
    <source>
        <dbReference type="ARBA" id="ARBA00022723"/>
    </source>
</evidence>
<dbReference type="SUPFAM" id="SSF55031">
    <property type="entry name" value="Bacterial exopeptidase dimerisation domain"/>
    <property type="match status" value="1"/>
</dbReference>
<reference evidence="7 8" key="1">
    <citation type="submission" date="2019-02" db="EMBL/GenBank/DDBJ databases">
        <title>Genomic Encyclopedia of Type Strains, Phase IV (KMG-IV): sequencing the most valuable type-strain genomes for metagenomic binning, comparative biology and taxonomic classification.</title>
        <authorList>
            <person name="Goeker M."/>
        </authorList>
    </citation>
    <scope>NUCLEOTIDE SEQUENCE [LARGE SCALE GENOMIC DNA]</scope>
    <source>
        <strain evidence="7 8">DSM 18116</strain>
    </source>
</reference>
<comment type="caution">
    <text evidence="7">The sequence shown here is derived from an EMBL/GenBank/DDBJ whole genome shotgun (WGS) entry which is preliminary data.</text>
</comment>
<dbReference type="AlphaFoldDB" id="A0A4Q7MRA5"/>
<evidence type="ECO:0000256" key="1">
    <source>
        <dbReference type="ARBA" id="ARBA00001947"/>
    </source>
</evidence>
<accession>A0A4Q7MRA5</accession>
<evidence type="ECO:0000259" key="6">
    <source>
        <dbReference type="Pfam" id="PF07687"/>
    </source>
</evidence>
<dbReference type="Pfam" id="PF01546">
    <property type="entry name" value="Peptidase_M20"/>
    <property type="match status" value="1"/>
</dbReference>
<organism evidence="7 8">
    <name type="scientific">Pseudobacter ginsenosidimutans</name>
    <dbReference type="NCBI Taxonomy" id="661488"/>
    <lineage>
        <taxon>Bacteria</taxon>
        <taxon>Pseudomonadati</taxon>
        <taxon>Bacteroidota</taxon>
        <taxon>Chitinophagia</taxon>
        <taxon>Chitinophagales</taxon>
        <taxon>Chitinophagaceae</taxon>
        <taxon>Pseudobacter</taxon>
    </lineage>
</organism>
<dbReference type="OrthoDB" id="9792335at2"/>
<feature type="domain" description="Peptidase M20 dimerisation" evidence="6">
    <location>
        <begin position="172"/>
        <end position="273"/>
    </location>
</feature>
<dbReference type="GO" id="GO:0006526">
    <property type="term" value="P:L-arginine biosynthetic process"/>
    <property type="evidence" value="ECO:0007669"/>
    <property type="project" value="TreeGrafter"/>
</dbReference>
<keyword evidence="4" id="KW-0862">Zinc</keyword>
<dbReference type="EMBL" id="SGXA01000002">
    <property type="protein sequence ID" value="RZS71292.1"/>
    <property type="molecule type" value="Genomic_DNA"/>
</dbReference>
<dbReference type="InterPro" id="IPR011650">
    <property type="entry name" value="Peptidase_M20_dimer"/>
</dbReference>
<dbReference type="RefSeq" id="WP_130541815.1">
    <property type="nucleotide sequence ID" value="NZ_CP042431.1"/>
</dbReference>
<dbReference type="InterPro" id="IPR001261">
    <property type="entry name" value="ArgE/DapE_CS"/>
</dbReference>
<name>A0A4Q7MRA5_9BACT</name>
<dbReference type="PROSITE" id="PS00758">
    <property type="entry name" value="ARGE_DAPE_CPG2_1"/>
    <property type="match status" value="1"/>
</dbReference>
<comment type="cofactor">
    <cofactor evidence="1">
        <name>Zn(2+)</name>
        <dbReference type="ChEBI" id="CHEBI:29105"/>
    </cofactor>
</comment>
<evidence type="ECO:0000313" key="8">
    <source>
        <dbReference type="Proteomes" id="UP000293874"/>
    </source>
</evidence>
<dbReference type="Gene3D" id="3.30.70.360">
    <property type="match status" value="1"/>
</dbReference>
<keyword evidence="5" id="KW-0170">Cobalt</keyword>